<name>A0A1X4NN06_9RHOB</name>
<dbReference type="Pfam" id="PF05947">
    <property type="entry name" value="T6SS_TssF"/>
    <property type="match status" value="1"/>
</dbReference>
<evidence type="ECO:0000313" key="2">
    <source>
        <dbReference type="Proteomes" id="UP000193926"/>
    </source>
</evidence>
<dbReference type="NCBIfam" id="TIGR03359">
    <property type="entry name" value="VI_chp_6"/>
    <property type="match status" value="1"/>
</dbReference>
<dbReference type="InterPro" id="IPR010272">
    <property type="entry name" value="T6SS_TssF"/>
</dbReference>
<organism evidence="1 2">
    <name type="scientific">Marivita geojedonensis</name>
    <dbReference type="NCBI Taxonomy" id="1123756"/>
    <lineage>
        <taxon>Bacteria</taxon>
        <taxon>Pseudomonadati</taxon>
        <taxon>Pseudomonadota</taxon>
        <taxon>Alphaproteobacteria</taxon>
        <taxon>Rhodobacterales</taxon>
        <taxon>Roseobacteraceae</taxon>
        <taxon>Marivita</taxon>
    </lineage>
</organism>
<sequence>MDTRLLRHYETELAFLREMGAEFAKSYPKIASRLGMDGLEILDPYVERLLEGTAFLTARVQLELELQYPAFTNHLLDVVFPHFLAPTPSMMIAELTPDMENADVASGYTLPRQTVLRSKQVPGAQKPCQFRTAHDLELWPVVVSEAEYIDGRGALVAAGVAADPKARAAIRLRLKRHGGLPIKELPFNRLTFFLGGQVSSCWTIFEMLCARPSTVVARSVDRRDDWTAPLATPVRSRGLEPEEALLPTPRPSFDGYRLLQEFFAMPERNLFIEVAGLSAPLQRATGDSMDIYMLLRDNKSEIAPNVTPEAFKLHCVPAINLFPKRCDRVPISHRTTEHHVVADRTAPKDFEIFSITKVTGIRKEGKDDLPLKAFYSSDELTAAGGGGSAYYTHTRHLRQRSESEALRGVRTNYLGSESYLSVVDANEAPYPGDMGQLAVEAMVTNRDLPMLLPSGVDNVFHLPEGGPVSTIRTLIGPTKPRTCIAQGDAAWRAVSHLSLNYLSISDETESPGGGAAALRELVGLYTPIGDSAMERQLEGIVSVKTRPIVRRIHDGVLSTAVRGLEITMEFDESLFEGSSIYTMGSVLERFFRKYSTINSFTETVIKTQQRGEIARWSPKMGTNRVI</sequence>
<dbReference type="PIRSF" id="PIRSF028304">
    <property type="entry name" value="UCP028304"/>
    <property type="match status" value="1"/>
</dbReference>
<proteinExistence type="predicted"/>
<dbReference type="PANTHER" id="PTHR35370">
    <property type="entry name" value="CYTOPLASMIC PROTEIN-RELATED-RELATED"/>
    <property type="match status" value="1"/>
</dbReference>
<accession>A0A1X4NN06</accession>
<dbReference type="AlphaFoldDB" id="A0A1X4NN06"/>
<evidence type="ECO:0000313" key="1">
    <source>
        <dbReference type="EMBL" id="OSQ51926.1"/>
    </source>
</evidence>
<protein>
    <submittedName>
        <fullName evidence="1">Type VI secretion protein</fullName>
    </submittedName>
</protein>
<reference evidence="1 2" key="1">
    <citation type="submission" date="2014-03" db="EMBL/GenBank/DDBJ databases">
        <title>The draft genome sequence of Marivita geojedonensis KCTC 23882.</title>
        <authorList>
            <person name="Lai Q."/>
            <person name="Shao Z."/>
        </authorList>
    </citation>
    <scope>NUCLEOTIDE SEQUENCE [LARGE SCALE GENOMIC DNA]</scope>
    <source>
        <strain evidence="1 2">DPG-138</strain>
    </source>
</reference>
<dbReference type="Proteomes" id="UP000193926">
    <property type="component" value="Unassembled WGS sequence"/>
</dbReference>
<dbReference type="STRING" id="1123756.MGEO_05095"/>
<dbReference type="PANTHER" id="PTHR35370:SF1">
    <property type="entry name" value="TYPE VI SECRETION SYSTEM COMPONENT TSSF1"/>
    <property type="match status" value="1"/>
</dbReference>
<dbReference type="OrthoDB" id="9763676at2"/>
<dbReference type="RefSeq" id="WP_085635645.1">
    <property type="nucleotide sequence ID" value="NZ_JFKC01000003.1"/>
</dbReference>
<comment type="caution">
    <text evidence="1">The sequence shown here is derived from an EMBL/GenBank/DDBJ whole genome shotgun (WGS) entry which is preliminary data.</text>
</comment>
<dbReference type="EMBL" id="JFKC01000003">
    <property type="protein sequence ID" value="OSQ51926.1"/>
    <property type="molecule type" value="Genomic_DNA"/>
</dbReference>
<gene>
    <name evidence="1" type="ORF">MGEO_05095</name>
</gene>
<keyword evidence="2" id="KW-1185">Reference proteome</keyword>